<evidence type="ECO:0000313" key="2">
    <source>
        <dbReference type="EMBL" id="WUQ17439.1"/>
    </source>
</evidence>
<dbReference type="Proteomes" id="UP001432039">
    <property type="component" value="Chromosome"/>
</dbReference>
<reference evidence="2" key="1">
    <citation type="submission" date="2022-10" db="EMBL/GenBank/DDBJ databases">
        <title>The complete genomes of actinobacterial strains from the NBC collection.</title>
        <authorList>
            <person name="Joergensen T.S."/>
            <person name="Alvarez Arevalo M."/>
            <person name="Sterndorff E.B."/>
            <person name="Faurdal D."/>
            <person name="Vuksanovic O."/>
            <person name="Mourched A.-S."/>
            <person name="Charusanti P."/>
            <person name="Shaw S."/>
            <person name="Blin K."/>
            <person name="Weber T."/>
        </authorList>
    </citation>
    <scope>NUCLEOTIDE SEQUENCE</scope>
    <source>
        <strain evidence="2">NBC_00248</strain>
    </source>
</reference>
<dbReference type="EMBL" id="CP108090">
    <property type="protein sequence ID" value="WUQ17439.1"/>
    <property type="molecule type" value="Genomic_DNA"/>
</dbReference>
<sequence length="213" mass="23425">MTPEQPGRDPSPKRPYFGRDDDTRVAGEATVALTPDAARQVTEHVPDPSTATFITVQRLGVALTQAAALVGFWYKMPTSGLLEVWIQAQCSFARHQLTLLDEWDVLDASIRQDNQIAFRAQGGGIATQMRTSVGSGFYLRRDTSGTWTVENITPGQKFWAHLFSDVAFLAGTWVHVEVGTQTLTSEWTNDIQATSRTDFRYFIPQAAVGSTGG</sequence>
<name>A0ABZ1TSI6_STRVG</name>
<proteinExistence type="predicted"/>
<accession>A0ABZ1TSI6</accession>
<evidence type="ECO:0000313" key="3">
    <source>
        <dbReference type="Proteomes" id="UP001432039"/>
    </source>
</evidence>
<evidence type="ECO:0000256" key="1">
    <source>
        <dbReference type="SAM" id="MobiDB-lite"/>
    </source>
</evidence>
<feature type="region of interest" description="Disordered" evidence="1">
    <location>
        <begin position="1"/>
        <end position="21"/>
    </location>
</feature>
<dbReference type="RefSeq" id="WP_328965659.1">
    <property type="nucleotide sequence ID" value="NZ_CP108090.1"/>
</dbReference>
<gene>
    <name evidence="2" type="ORF">OG517_42075</name>
</gene>
<protein>
    <submittedName>
        <fullName evidence="2">Uncharacterized protein</fullName>
    </submittedName>
</protein>
<organism evidence="2 3">
    <name type="scientific">Streptomyces virginiae</name>
    <name type="common">Streptomyces cinnamonensis</name>
    <dbReference type="NCBI Taxonomy" id="1961"/>
    <lineage>
        <taxon>Bacteria</taxon>
        <taxon>Bacillati</taxon>
        <taxon>Actinomycetota</taxon>
        <taxon>Actinomycetes</taxon>
        <taxon>Kitasatosporales</taxon>
        <taxon>Streptomycetaceae</taxon>
        <taxon>Streptomyces</taxon>
    </lineage>
</organism>
<keyword evidence="3" id="KW-1185">Reference proteome</keyword>